<feature type="domain" description="DUF7147" evidence="1">
    <location>
        <begin position="1"/>
        <end position="125"/>
    </location>
</feature>
<keyword evidence="3" id="KW-1185">Reference proteome</keyword>
<evidence type="ECO:0000313" key="2">
    <source>
        <dbReference type="EMBL" id="QQT01647.1"/>
    </source>
</evidence>
<dbReference type="AlphaFoldDB" id="A0A974S1H0"/>
<proteinExistence type="predicted"/>
<dbReference type="Proteomes" id="UP000595254">
    <property type="component" value="Chromosome"/>
</dbReference>
<evidence type="ECO:0000259" key="1">
    <source>
        <dbReference type="Pfam" id="PF23648"/>
    </source>
</evidence>
<sequence length="133" mass="15374">MIQRFIELGEGTSDLYELLAIARSQKERVLRLLALQTKIKDKDVVSLVVVMKPTNPGKFQPLYVCREGILNPHTTPNQRFQLFKDLAVELDKSIIEMEVKPSTVFAEKTLYYQHLIGILRMNRYLPADENPWG</sequence>
<protein>
    <submittedName>
        <fullName evidence="2">Methylthioribose kinase</fullName>
    </submittedName>
</protein>
<organism evidence="2 3">
    <name type="scientific">Peribacillus psychrosaccharolyticus</name>
    <name type="common">Bacillus psychrosaccharolyticus</name>
    <dbReference type="NCBI Taxonomy" id="1407"/>
    <lineage>
        <taxon>Bacteria</taxon>
        <taxon>Bacillati</taxon>
        <taxon>Bacillota</taxon>
        <taxon>Bacilli</taxon>
        <taxon>Bacillales</taxon>
        <taxon>Bacillaceae</taxon>
        <taxon>Peribacillus</taxon>
    </lineage>
</organism>
<dbReference type="RefSeq" id="WP_040375487.1">
    <property type="nucleotide sequence ID" value="NZ_CP068053.1"/>
</dbReference>
<gene>
    <name evidence="2" type="ORF">I6J18_07245</name>
</gene>
<dbReference type="GO" id="GO:0016301">
    <property type="term" value="F:kinase activity"/>
    <property type="evidence" value="ECO:0007669"/>
    <property type="project" value="UniProtKB-KW"/>
</dbReference>
<keyword evidence="2" id="KW-0808">Transferase</keyword>
<evidence type="ECO:0000313" key="3">
    <source>
        <dbReference type="Proteomes" id="UP000595254"/>
    </source>
</evidence>
<name>A0A974S1H0_PERPY</name>
<dbReference type="InterPro" id="IPR055571">
    <property type="entry name" value="DUF7147"/>
</dbReference>
<dbReference type="Pfam" id="PF23648">
    <property type="entry name" value="DUF7147"/>
    <property type="match status" value="1"/>
</dbReference>
<dbReference type="EMBL" id="CP068053">
    <property type="protein sequence ID" value="QQT01647.1"/>
    <property type="molecule type" value="Genomic_DNA"/>
</dbReference>
<accession>A0A974S1H0</accession>
<keyword evidence="2" id="KW-0418">Kinase</keyword>
<dbReference type="KEGG" id="ppsr:I6J18_07245"/>
<reference evidence="2 3" key="1">
    <citation type="submission" date="2021-01" db="EMBL/GenBank/DDBJ databases">
        <title>FDA dAtabase for Regulatory Grade micrObial Sequences (FDA-ARGOS): Supporting development and validation of Infectious Disease Dx tests.</title>
        <authorList>
            <person name="Nelson B."/>
            <person name="Plummer A."/>
            <person name="Tallon L."/>
            <person name="Sadzewicz L."/>
            <person name="Zhao X."/>
            <person name="Boylan J."/>
            <person name="Ott S."/>
            <person name="Bowen H."/>
            <person name="Vavikolanu K."/>
            <person name="Mehta A."/>
            <person name="Aluvathingal J."/>
            <person name="Nadendla S."/>
            <person name="Myers T."/>
            <person name="Yan Y."/>
            <person name="Sichtig H."/>
        </authorList>
    </citation>
    <scope>NUCLEOTIDE SEQUENCE [LARGE SCALE GENOMIC DNA]</scope>
    <source>
        <strain evidence="2 3">FDAARGOS_1161</strain>
    </source>
</reference>